<keyword evidence="11" id="KW-1185">Reference proteome</keyword>
<dbReference type="SUPFAM" id="SSF46894">
    <property type="entry name" value="C-terminal effector domain of the bipartite response regulators"/>
    <property type="match status" value="1"/>
</dbReference>
<evidence type="ECO:0000256" key="7">
    <source>
        <dbReference type="SAM" id="MobiDB-lite"/>
    </source>
</evidence>
<proteinExistence type="predicted"/>
<feature type="domain" description="Response regulatory" evidence="8">
    <location>
        <begin position="3"/>
        <end position="117"/>
    </location>
</feature>
<feature type="DNA-binding region" description="OmpR/PhoB-type" evidence="6">
    <location>
        <begin position="125"/>
        <end position="224"/>
    </location>
</feature>
<dbReference type="RefSeq" id="WP_380051115.1">
    <property type="nucleotide sequence ID" value="NZ_JBHSOH010000032.1"/>
</dbReference>
<dbReference type="Gene3D" id="3.40.50.2300">
    <property type="match status" value="1"/>
</dbReference>
<evidence type="ECO:0000256" key="5">
    <source>
        <dbReference type="PROSITE-ProRule" id="PRU00169"/>
    </source>
</evidence>
<organism evidence="10 11">
    <name type="scientific">Deinococcus petrolearius</name>
    <dbReference type="NCBI Taxonomy" id="1751295"/>
    <lineage>
        <taxon>Bacteria</taxon>
        <taxon>Thermotogati</taxon>
        <taxon>Deinococcota</taxon>
        <taxon>Deinococci</taxon>
        <taxon>Deinococcales</taxon>
        <taxon>Deinococcaceae</taxon>
        <taxon>Deinococcus</taxon>
    </lineage>
</organism>
<dbReference type="InterPro" id="IPR036388">
    <property type="entry name" value="WH-like_DNA-bd_sf"/>
</dbReference>
<comment type="caution">
    <text evidence="10">The sequence shown here is derived from an EMBL/GenBank/DDBJ whole genome shotgun (WGS) entry which is preliminary data.</text>
</comment>
<gene>
    <name evidence="10" type="ORF">ACFPQ6_15620</name>
</gene>
<dbReference type="PROSITE" id="PS51755">
    <property type="entry name" value="OMPR_PHOB"/>
    <property type="match status" value="1"/>
</dbReference>
<dbReference type="PANTHER" id="PTHR48111:SF4">
    <property type="entry name" value="DNA-BINDING DUAL TRANSCRIPTIONAL REGULATOR OMPR"/>
    <property type="match status" value="1"/>
</dbReference>
<protein>
    <submittedName>
        <fullName evidence="10">Winged helix-turn-helix domain-containing protein</fullName>
    </submittedName>
</protein>
<sequence length="263" mass="29182">MSHVVVIEDEGTVRDVLRFHLERAGLRVSAFGSTHEAQGALLTADALVLDWMLPGESGLGFLRRLRADPDLRRLPVLMLTARAAEAERVEGLETGADDYLTKPFSAAELVARVRALLRRSQPDAPQHLGNGPLSIDLAAAEARIDGRRLNLTRREFDLLAFLTQHAGRVYSRTELLDRVWGADFLGGERTVDQHVTQLRAHLGDDPGRPDFLETVRGKGYRMRPRGAGRNDPERPSTERPSAERPGTDESRAERLSPDRTESA</sequence>
<evidence type="ECO:0000256" key="1">
    <source>
        <dbReference type="ARBA" id="ARBA00022553"/>
    </source>
</evidence>
<feature type="region of interest" description="Disordered" evidence="7">
    <location>
        <begin position="200"/>
        <end position="263"/>
    </location>
</feature>
<dbReference type="PANTHER" id="PTHR48111">
    <property type="entry name" value="REGULATOR OF RPOS"/>
    <property type="match status" value="1"/>
</dbReference>
<dbReference type="CDD" id="cd00383">
    <property type="entry name" value="trans_reg_C"/>
    <property type="match status" value="1"/>
</dbReference>
<keyword evidence="3 6" id="KW-0238">DNA-binding</keyword>
<dbReference type="Proteomes" id="UP001595979">
    <property type="component" value="Unassembled WGS sequence"/>
</dbReference>
<dbReference type="SUPFAM" id="SSF52172">
    <property type="entry name" value="CheY-like"/>
    <property type="match status" value="1"/>
</dbReference>
<feature type="modified residue" description="4-aspartylphosphate" evidence="5">
    <location>
        <position position="50"/>
    </location>
</feature>
<evidence type="ECO:0000313" key="10">
    <source>
        <dbReference type="EMBL" id="MFC5849734.1"/>
    </source>
</evidence>
<dbReference type="Gene3D" id="1.10.10.10">
    <property type="entry name" value="Winged helix-like DNA-binding domain superfamily/Winged helix DNA-binding domain"/>
    <property type="match status" value="1"/>
</dbReference>
<feature type="compositionally biased region" description="Basic and acidic residues" evidence="7">
    <location>
        <begin position="228"/>
        <end position="263"/>
    </location>
</feature>
<dbReference type="InterPro" id="IPR001789">
    <property type="entry name" value="Sig_transdc_resp-reg_receiver"/>
</dbReference>
<evidence type="ECO:0000259" key="8">
    <source>
        <dbReference type="PROSITE" id="PS50110"/>
    </source>
</evidence>
<dbReference type="InterPro" id="IPR016032">
    <property type="entry name" value="Sig_transdc_resp-reg_C-effctor"/>
</dbReference>
<evidence type="ECO:0000256" key="2">
    <source>
        <dbReference type="ARBA" id="ARBA00023015"/>
    </source>
</evidence>
<dbReference type="InterPro" id="IPR001867">
    <property type="entry name" value="OmpR/PhoB-type_DNA-bd"/>
</dbReference>
<dbReference type="Pfam" id="PF00486">
    <property type="entry name" value="Trans_reg_C"/>
    <property type="match status" value="1"/>
</dbReference>
<name>A0ABW1DRK2_9DEIO</name>
<dbReference type="SMART" id="SM00862">
    <property type="entry name" value="Trans_reg_C"/>
    <property type="match status" value="1"/>
</dbReference>
<reference evidence="11" key="1">
    <citation type="journal article" date="2019" name="Int. J. Syst. Evol. Microbiol.">
        <title>The Global Catalogue of Microorganisms (GCM) 10K type strain sequencing project: providing services to taxonomists for standard genome sequencing and annotation.</title>
        <authorList>
            <consortium name="The Broad Institute Genomics Platform"/>
            <consortium name="The Broad Institute Genome Sequencing Center for Infectious Disease"/>
            <person name="Wu L."/>
            <person name="Ma J."/>
        </authorList>
    </citation>
    <scope>NUCLEOTIDE SEQUENCE [LARGE SCALE GENOMIC DNA]</scope>
    <source>
        <strain evidence="11">CGMCC 1.15053</strain>
    </source>
</reference>
<keyword evidence="2" id="KW-0805">Transcription regulation</keyword>
<dbReference type="SMART" id="SM00448">
    <property type="entry name" value="REC"/>
    <property type="match status" value="1"/>
</dbReference>
<dbReference type="InterPro" id="IPR011006">
    <property type="entry name" value="CheY-like_superfamily"/>
</dbReference>
<keyword evidence="1 5" id="KW-0597">Phosphoprotein</keyword>
<evidence type="ECO:0000256" key="3">
    <source>
        <dbReference type="ARBA" id="ARBA00023125"/>
    </source>
</evidence>
<dbReference type="EMBL" id="JBHSOH010000032">
    <property type="protein sequence ID" value="MFC5849734.1"/>
    <property type="molecule type" value="Genomic_DNA"/>
</dbReference>
<dbReference type="Gene3D" id="6.10.250.690">
    <property type="match status" value="1"/>
</dbReference>
<feature type="domain" description="OmpR/PhoB-type" evidence="9">
    <location>
        <begin position="125"/>
        <end position="224"/>
    </location>
</feature>
<dbReference type="InterPro" id="IPR039420">
    <property type="entry name" value="WalR-like"/>
</dbReference>
<dbReference type="PROSITE" id="PS50110">
    <property type="entry name" value="RESPONSE_REGULATORY"/>
    <property type="match status" value="1"/>
</dbReference>
<accession>A0ABW1DRK2</accession>
<evidence type="ECO:0000313" key="11">
    <source>
        <dbReference type="Proteomes" id="UP001595979"/>
    </source>
</evidence>
<evidence type="ECO:0000259" key="9">
    <source>
        <dbReference type="PROSITE" id="PS51755"/>
    </source>
</evidence>
<keyword evidence="4" id="KW-0804">Transcription</keyword>
<evidence type="ECO:0000256" key="6">
    <source>
        <dbReference type="PROSITE-ProRule" id="PRU01091"/>
    </source>
</evidence>
<dbReference type="Pfam" id="PF00072">
    <property type="entry name" value="Response_reg"/>
    <property type="match status" value="1"/>
</dbReference>
<evidence type="ECO:0000256" key="4">
    <source>
        <dbReference type="ARBA" id="ARBA00023163"/>
    </source>
</evidence>
<feature type="compositionally biased region" description="Basic and acidic residues" evidence="7">
    <location>
        <begin position="201"/>
        <end position="216"/>
    </location>
</feature>